<dbReference type="Gene3D" id="3.80.10.10">
    <property type="entry name" value="Ribonuclease Inhibitor"/>
    <property type="match status" value="3"/>
</dbReference>
<evidence type="ECO:0000259" key="5">
    <source>
        <dbReference type="Pfam" id="PF04851"/>
    </source>
</evidence>
<dbReference type="SUPFAM" id="SSF52047">
    <property type="entry name" value="RNI-like"/>
    <property type="match status" value="2"/>
</dbReference>
<keyword evidence="1" id="KW-0343">GTPase activation</keyword>
<evidence type="ECO:0000256" key="1">
    <source>
        <dbReference type="ARBA" id="ARBA00022468"/>
    </source>
</evidence>
<dbReference type="GO" id="GO:0005524">
    <property type="term" value="F:ATP binding"/>
    <property type="evidence" value="ECO:0007669"/>
    <property type="project" value="InterPro"/>
</dbReference>
<keyword evidence="7" id="KW-1185">Reference proteome</keyword>
<dbReference type="GO" id="GO:0006913">
    <property type="term" value="P:nucleocytoplasmic transport"/>
    <property type="evidence" value="ECO:0007669"/>
    <property type="project" value="TreeGrafter"/>
</dbReference>
<keyword evidence="2" id="KW-0433">Leucine-rich repeat</keyword>
<comment type="caution">
    <text evidence="6">The sequence shown here is derived from an EMBL/GenBank/DDBJ whole genome shotgun (WGS) entry which is preliminary data.</text>
</comment>
<sequence>MGAGASAARYSLQTADDAELLSVLQDISRDAREEDLREAREALLKVLEHREERDAQEETEQPLAHDPKSTATGSSGPFRLDLDLDRVKEKPAHEETAQQPATAGSKGSGVKDPFHLCITLQDKPAILGNTGDITYHGHIEEEAKDCFVSFPGKYAAGWDALVKEKHNCSVACVFLCTVHDGLGKHHRKEPGGPCLCPQIYGERDFKTFGYLKVLPGRCSPDEEERERAKAKATGVVVVRADASEDARKEAEADAYKAWEESGKIAAWGCFWFEVWKNRVAQAVKLGQRLKVVFFPGQVGMGKEQFEDLPHVNLWDGKGCGGSQKSEIAYLDLMKKEEGCKDIWDYDEVDVSDFLENAFNLEQKVDAWDGTQWMPGTLIGVPSTIPAKSEEARWTVQLHATGQRIETHHVRHAALLTDMLADIGRTKFLQVVTDQLPGAEVMHSHEGIFHETGTHFLAIRLRMRNVALLQQVRDLVLSKAVEDMINQEVIKLASGQYQIQVDMSHFCTEFEKDLVTFSDLTDHQKEKLQDVENALQNGGVHLSAPAGAGKTFVAVQTAWNRLNSSAEGQVLFVAPSICLGLFFVRWLMQRGAQGGHLDLSILRRIVLMKPPYDQCFSLHADGPDGNHLQHTRTTSYKMPFLLAIVDESHDIFRSDVDLRVLEETFAASQRLILSSRSQASVVDPSFPLMQEVQLTEVVRSTQRIVAGAAAFQGLAEKEEITSLCPPGPPLKSFLFECGEESAEQLSRYVDCTVASVWHVVRTYAGLSLHNRLALLVPHDAFLIKFRPLIETDLAARFKARQFHLMSFEESLRVLPTEGTTTTQETIVVDTVTNAKGLEQLFIIAIGLDTKVSHPASNLITRALLYQAITRAQLQALVVNHLVRGGWLEFLGLLKFQEAVFEESAALAETSDAAAEIIRPAPEAAGSPTELPSAPAATREPEPPKAEDRAVPGQLEEPKLEVQESSVWDTAGNAISTTIQALRFDPRADASPIEAGETVRSLEALEAAPKGSVGAIHIVDANIGAEGGKAVARAFKVQRNITKVTLWGAETGDEGAEAIAEALKLNKSIVTIDLDNNDFGDPGAEAIADALKVNKSVKKITLGGNAIGDQGAQAIAEALKLNKSIVTIRLFANAIGDPGAEAIAEMLKANGSLKDISLYGNAIGIGDQGAEAIAEALKINRSLTTINLDRNGIGVPGAEAIADALKVNKSVKEITLSGNAIGDQGAQAIAEALKLNKSIVTIRLFGNAIGDPGAEAIAEALKINRSLTTINLDRNGIGVPGAEAIAEMLKANGSLKEIFLFRNAIGAQGAEAIAKALKSNKSVARIDLNGHEIGSQGAEALRKVVAEKKAQGLDLEINLSRGAWTR</sequence>
<dbReference type="InterPro" id="IPR032675">
    <property type="entry name" value="LRR_dom_sf"/>
</dbReference>
<dbReference type="Gene3D" id="3.40.50.300">
    <property type="entry name" value="P-loop containing nucleotide triphosphate hydrolases"/>
    <property type="match status" value="1"/>
</dbReference>
<dbReference type="Proteomes" id="UP001178507">
    <property type="component" value="Unassembled WGS sequence"/>
</dbReference>
<dbReference type="Pfam" id="PF04851">
    <property type="entry name" value="ResIII"/>
    <property type="match status" value="1"/>
</dbReference>
<protein>
    <recommendedName>
        <fullName evidence="5">Helicase/UvrB N-terminal domain-containing protein</fullName>
    </recommendedName>
</protein>
<dbReference type="GO" id="GO:0003677">
    <property type="term" value="F:DNA binding"/>
    <property type="evidence" value="ECO:0007669"/>
    <property type="project" value="InterPro"/>
</dbReference>
<dbReference type="GO" id="GO:0005634">
    <property type="term" value="C:nucleus"/>
    <property type="evidence" value="ECO:0007669"/>
    <property type="project" value="TreeGrafter"/>
</dbReference>
<dbReference type="PANTHER" id="PTHR24113">
    <property type="entry name" value="RAN GTPASE-ACTIVATING PROTEIN 1"/>
    <property type="match status" value="1"/>
</dbReference>
<dbReference type="Pfam" id="PF13516">
    <property type="entry name" value="LRR_6"/>
    <property type="match status" value="7"/>
</dbReference>
<dbReference type="GO" id="GO:0048471">
    <property type="term" value="C:perinuclear region of cytoplasm"/>
    <property type="evidence" value="ECO:0007669"/>
    <property type="project" value="TreeGrafter"/>
</dbReference>
<dbReference type="CDD" id="cd00116">
    <property type="entry name" value="LRR_RI"/>
    <property type="match status" value="1"/>
</dbReference>
<evidence type="ECO:0000256" key="3">
    <source>
        <dbReference type="ARBA" id="ARBA00022737"/>
    </source>
</evidence>
<name>A0AA36MM55_9DINO</name>
<accession>A0AA36MM55</accession>
<proteinExistence type="predicted"/>
<dbReference type="InterPro" id="IPR006935">
    <property type="entry name" value="Helicase/UvrB_N"/>
</dbReference>
<feature type="region of interest" description="Disordered" evidence="4">
    <location>
        <begin position="921"/>
        <end position="953"/>
    </location>
</feature>
<evidence type="ECO:0000313" key="6">
    <source>
        <dbReference type="EMBL" id="CAJ1377041.1"/>
    </source>
</evidence>
<feature type="region of interest" description="Disordered" evidence="4">
    <location>
        <begin position="48"/>
        <end position="79"/>
    </location>
</feature>
<organism evidence="6 7">
    <name type="scientific">Effrenium voratum</name>
    <dbReference type="NCBI Taxonomy" id="2562239"/>
    <lineage>
        <taxon>Eukaryota</taxon>
        <taxon>Sar</taxon>
        <taxon>Alveolata</taxon>
        <taxon>Dinophyceae</taxon>
        <taxon>Suessiales</taxon>
        <taxon>Symbiodiniaceae</taxon>
        <taxon>Effrenium</taxon>
    </lineage>
</organism>
<dbReference type="GO" id="GO:0005829">
    <property type="term" value="C:cytosol"/>
    <property type="evidence" value="ECO:0007669"/>
    <property type="project" value="TreeGrafter"/>
</dbReference>
<evidence type="ECO:0000256" key="4">
    <source>
        <dbReference type="SAM" id="MobiDB-lite"/>
    </source>
</evidence>
<dbReference type="InterPro" id="IPR027417">
    <property type="entry name" value="P-loop_NTPase"/>
</dbReference>
<dbReference type="GO" id="GO:0005096">
    <property type="term" value="F:GTPase activator activity"/>
    <property type="evidence" value="ECO:0007669"/>
    <property type="project" value="UniProtKB-KW"/>
</dbReference>
<dbReference type="PANTHER" id="PTHR24113:SF12">
    <property type="entry name" value="RAN GTPASE-ACTIVATING PROTEIN 1"/>
    <property type="match status" value="1"/>
</dbReference>
<dbReference type="EMBL" id="CAUJNA010000441">
    <property type="protein sequence ID" value="CAJ1377041.1"/>
    <property type="molecule type" value="Genomic_DNA"/>
</dbReference>
<dbReference type="InterPro" id="IPR027038">
    <property type="entry name" value="RanGap"/>
</dbReference>
<feature type="compositionally biased region" description="Basic and acidic residues" evidence="4">
    <location>
        <begin position="937"/>
        <end position="953"/>
    </location>
</feature>
<feature type="region of interest" description="Disordered" evidence="4">
    <location>
        <begin position="90"/>
        <end position="109"/>
    </location>
</feature>
<dbReference type="GO" id="GO:0016787">
    <property type="term" value="F:hydrolase activity"/>
    <property type="evidence" value="ECO:0007669"/>
    <property type="project" value="InterPro"/>
</dbReference>
<evidence type="ECO:0000256" key="2">
    <source>
        <dbReference type="ARBA" id="ARBA00022614"/>
    </source>
</evidence>
<gene>
    <name evidence="6" type="ORF">EVOR1521_LOCUS5953</name>
</gene>
<dbReference type="SUPFAM" id="SSF52540">
    <property type="entry name" value="P-loop containing nucleoside triphosphate hydrolases"/>
    <property type="match status" value="1"/>
</dbReference>
<dbReference type="GO" id="GO:0031267">
    <property type="term" value="F:small GTPase binding"/>
    <property type="evidence" value="ECO:0007669"/>
    <property type="project" value="TreeGrafter"/>
</dbReference>
<feature type="domain" description="Helicase/UvrB N-terminal" evidence="5">
    <location>
        <begin position="518"/>
        <end position="577"/>
    </location>
</feature>
<reference evidence="6" key="1">
    <citation type="submission" date="2023-08" db="EMBL/GenBank/DDBJ databases">
        <authorList>
            <person name="Chen Y."/>
            <person name="Shah S."/>
            <person name="Dougan E. K."/>
            <person name="Thang M."/>
            <person name="Chan C."/>
        </authorList>
    </citation>
    <scope>NUCLEOTIDE SEQUENCE</scope>
</reference>
<dbReference type="SMART" id="SM00368">
    <property type="entry name" value="LRR_RI"/>
    <property type="match status" value="12"/>
</dbReference>
<dbReference type="InterPro" id="IPR001611">
    <property type="entry name" value="Leu-rich_rpt"/>
</dbReference>
<keyword evidence="3" id="KW-0677">Repeat</keyword>
<evidence type="ECO:0000313" key="7">
    <source>
        <dbReference type="Proteomes" id="UP001178507"/>
    </source>
</evidence>